<keyword evidence="3" id="KW-0812">Transmembrane</keyword>
<organism evidence="4 5">
    <name type="scientific">Decorospora gaudefroyi</name>
    <dbReference type="NCBI Taxonomy" id="184978"/>
    <lineage>
        <taxon>Eukaryota</taxon>
        <taxon>Fungi</taxon>
        <taxon>Dikarya</taxon>
        <taxon>Ascomycota</taxon>
        <taxon>Pezizomycotina</taxon>
        <taxon>Dothideomycetes</taxon>
        <taxon>Pleosporomycetidae</taxon>
        <taxon>Pleosporales</taxon>
        <taxon>Pleosporineae</taxon>
        <taxon>Pleosporaceae</taxon>
        <taxon>Decorospora</taxon>
    </lineage>
</organism>
<feature type="transmembrane region" description="Helical" evidence="3">
    <location>
        <begin position="311"/>
        <end position="327"/>
    </location>
</feature>
<evidence type="ECO:0000256" key="3">
    <source>
        <dbReference type="SAM" id="Phobius"/>
    </source>
</evidence>
<dbReference type="SUPFAM" id="SSF103473">
    <property type="entry name" value="MFS general substrate transporter"/>
    <property type="match status" value="1"/>
</dbReference>
<dbReference type="InterPro" id="IPR050327">
    <property type="entry name" value="Proton-linked_MCT"/>
</dbReference>
<name>A0A6A5K3L0_9PLEO</name>
<accession>A0A6A5K3L0</accession>
<protein>
    <submittedName>
        <fullName evidence="4">MFS general substrate transporter</fullName>
    </submittedName>
</protein>
<feature type="transmembrane region" description="Helical" evidence="3">
    <location>
        <begin position="83"/>
        <end position="103"/>
    </location>
</feature>
<feature type="transmembrane region" description="Helical" evidence="3">
    <location>
        <begin position="333"/>
        <end position="355"/>
    </location>
</feature>
<dbReference type="PANTHER" id="PTHR11360:SF315">
    <property type="entry name" value="TRANSPORTER MCH2-RELATED"/>
    <property type="match status" value="1"/>
</dbReference>
<dbReference type="InterPro" id="IPR036259">
    <property type="entry name" value="MFS_trans_sf"/>
</dbReference>
<keyword evidence="3" id="KW-0472">Membrane</keyword>
<dbReference type="Proteomes" id="UP000800040">
    <property type="component" value="Unassembled WGS sequence"/>
</dbReference>
<feature type="transmembrane region" description="Helical" evidence="3">
    <location>
        <begin position="399"/>
        <end position="419"/>
    </location>
</feature>
<evidence type="ECO:0000313" key="4">
    <source>
        <dbReference type="EMBL" id="KAF1832265.1"/>
    </source>
</evidence>
<dbReference type="GO" id="GO:0022857">
    <property type="term" value="F:transmembrane transporter activity"/>
    <property type="evidence" value="ECO:0007669"/>
    <property type="project" value="InterPro"/>
</dbReference>
<feature type="transmembrane region" description="Helical" evidence="3">
    <location>
        <begin position="135"/>
        <end position="155"/>
    </location>
</feature>
<feature type="transmembrane region" description="Helical" evidence="3">
    <location>
        <begin position="243"/>
        <end position="269"/>
    </location>
</feature>
<dbReference type="InterPro" id="IPR011701">
    <property type="entry name" value="MFS"/>
</dbReference>
<feature type="transmembrane region" description="Helical" evidence="3">
    <location>
        <begin position="367"/>
        <end position="387"/>
    </location>
</feature>
<keyword evidence="5" id="KW-1185">Reference proteome</keyword>
<dbReference type="Pfam" id="PF07690">
    <property type="entry name" value="MFS_1"/>
    <property type="match status" value="1"/>
</dbReference>
<keyword evidence="3" id="KW-1133">Transmembrane helix</keyword>
<evidence type="ECO:0000313" key="5">
    <source>
        <dbReference type="Proteomes" id="UP000800040"/>
    </source>
</evidence>
<proteinExistence type="inferred from homology"/>
<dbReference type="EMBL" id="ML975343">
    <property type="protein sequence ID" value="KAF1832265.1"/>
    <property type="molecule type" value="Genomic_DNA"/>
</dbReference>
<comment type="subcellular location">
    <subcellularLocation>
        <location evidence="1">Membrane</location>
        <topology evidence="1">Multi-pass membrane protein</topology>
    </subcellularLocation>
</comment>
<dbReference type="PANTHER" id="PTHR11360">
    <property type="entry name" value="MONOCARBOXYLATE TRANSPORTER"/>
    <property type="match status" value="1"/>
</dbReference>
<gene>
    <name evidence="4" type="ORF">BDW02DRAFT_17939</name>
</gene>
<evidence type="ECO:0000256" key="2">
    <source>
        <dbReference type="ARBA" id="ARBA00006727"/>
    </source>
</evidence>
<sequence>MSNQHAPPAMLPIPPPAQFDGVFDEDTRGGDTPPDGGYGWVCVAACFTINFFTWGTVSAYGIYLSHYLADDIFPEASTWDYAFIGGLNFAIAMLLAPSITVLCRKLGTHTTMCIGLLLQLSGFLGASFSTRIWQLHISQGVLVGAGIGFLYIPCLPVLSQWFDKKRSLANGISAAGSGAGGTAFAWGTEAIIQRLGISWALRITGIIAFTANTVATVFIRDRNKAIRPSQLGFDTRLLRRYEVLLLLAWVFVSMLGYVVLLFSLSNFALSIGLSRSQATDMIGLLNVGTAVGRPIIGIFSDRWSRMDTAGALTLACGVSCFAFWLPATGYGLTVFFVILCGAIVGVFWMTIGPLCVEVAGIKNLQSLLSLSWAAVIIPATVSEGIALKLRRPGSSREYLYTQIFAGLSYIIASGFMFQLRRVRQQQVQQQHQVQQ</sequence>
<feature type="transmembrane region" description="Helical" evidence="3">
    <location>
        <begin position="281"/>
        <end position="299"/>
    </location>
</feature>
<comment type="similarity">
    <text evidence="2">Belongs to the major facilitator superfamily. Monocarboxylate porter (TC 2.A.1.13) family.</text>
</comment>
<feature type="transmembrane region" description="Helical" evidence="3">
    <location>
        <begin position="167"/>
        <end position="187"/>
    </location>
</feature>
<evidence type="ECO:0000256" key="1">
    <source>
        <dbReference type="ARBA" id="ARBA00004141"/>
    </source>
</evidence>
<dbReference type="OrthoDB" id="6499973at2759"/>
<feature type="transmembrane region" description="Helical" evidence="3">
    <location>
        <begin position="38"/>
        <end position="63"/>
    </location>
</feature>
<reference evidence="4" key="1">
    <citation type="submission" date="2020-01" db="EMBL/GenBank/DDBJ databases">
        <authorList>
            <consortium name="DOE Joint Genome Institute"/>
            <person name="Haridas S."/>
            <person name="Albert R."/>
            <person name="Binder M."/>
            <person name="Bloem J."/>
            <person name="Labutti K."/>
            <person name="Salamov A."/>
            <person name="Andreopoulos B."/>
            <person name="Baker S.E."/>
            <person name="Barry K."/>
            <person name="Bills G."/>
            <person name="Bluhm B.H."/>
            <person name="Cannon C."/>
            <person name="Castanera R."/>
            <person name="Culley D.E."/>
            <person name="Daum C."/>
            <person name="Ezra D."/>
            <person name="Gonzalez J.B."/>
            <person name="Henrissat B."/>
            <person name="Kuo A."/>
            <person name="Liang C."/>
            <person name="Lipzen A."/>
            <person name="Lutzoni F."/>
            <person name="Magnuson J."/>
            <person name="Mondo S."/>
            <person name="Nolan M."/>
            <person name="Ohm R."/>
            <person name="Pangilinan J."/>
            <person name="Park H.-J."/>
            <person name="Ramirez L."/>
            <person name="Alfaro M."/>
            <person name="Sun H."/>
            <person name="Tritt A."/>
            <person name="Yoshinaga Y."/>
            <person name="Zwiers L.-H."/>
            <person name="Turgeon B.G."/>
            <person name="Goodwin S.B."/>
            <person name="Spatafora J.W."/>
            <person name="Crous P.W."/>
            <person name="Grigoriev I.V."/>
        </authorList>
    </citation>
    <scope>NUCLEOTIDE SEQUENCE</scope>
    <source>
        <strain evidence="4">P77</strain>
    </source>
</reference>
<feature type="transmembrane region" description="Helical" evidence="3">
    <location>
        <begin position="110"/>
        <end position="129"/>
    </location>
</feature>
<feature type="transmembrane region" description="Helical" evidence="3">
    <location>
        <begin position="199"/>
        <end position="219"/>
    </location>
</feature>
<dbReference type="GO" id="GO:0016020">
    <property type="term" value="C:membrane"/>
    <property type="evidence" value="ECO:0007669"/>
    <property type="project" value="UniProtKB-SubCell"/>
</dbReference>
<dbReference type="Gene3D" id="1.20.1250.20">
    <property type="entry name" value="MFS general substrate transporter like domains"/>
    <property type="match status" value="2"/>
</dbReference>
<dbReference type="AlphaFoldDB" id="A0A6A5K3L0"/>